<keyword evidence="2" id="KW-0808">Transferase</keyword>
<evidence type="ECO:0000259" key="1">
    <source>
        <dbReference type="Pfam" id="PF08241"/>
    </source>
</evidence>
<gene>
    <name evidence="2" type="ORF">Val02_01930</name>
</gene>
<evidence type="ECO:0000313" key="2">
    <source>
        <dbReference type="EMBL" id="GIJ43307.1"/>
    </source>
</evidence>
<protein>
    <submittedName>
        <fullName evidence="2">Methyltransferase</fullName>
    </submittedName>
</protein>
<dbReference type="Gene3D" id="3.40.50.150">
    <property type="entry name" value="Vaccinia Virus protein VP39"/>
    <property type="match status" value="1"/>
</dbReference>
<keyword evidence="3" id="KW-1185">Reference proteome</keyword>
<accession>A0A8J3YF69</accession>
<dbReference type="CDD" id="cd02440">
    <property type="entry name" value="AdoMet_MTases"/>
    <property type="match status" value="1"/>
</dbReference>
<comment type="caution">
    <text evidence="2">The sequence shown here is derived from an EMBL/GenBank/DDBJ whole genome shotgun (WGS) entry which is preliminary data.</text>
</comment>
<evidence type="ECO:0000313" key="3">
    <source>
        <dbReference type="Proteomes" id="UP000619260"/>
    </source>
</evidence>
<dbReference type="AlphaFoldDB" id="A0A8J3YF69"/>
<dbReference type="InterPro" id="IPR050508">
    <property type="entry name" value="Methyltransf_Superfamily"/>
</dbReference>
<keyword evidence="2" id="KW-0489">Methyltransferase</keyword>
<proteinExistence type="predicted"/>
<dbReference type="InterPro" id="IPR013216">
    <property type="entry name" value="Methyltransf_11"/>
</dbReference>
<feature type="domain" description="Methyltransferase type 11" evidence="1">
    <location>
        <begin position="38"/>
        <end position="131"/>
    </location>
</feature>
<dbReference type="SUPFAM" id="SSF53335">
    <property type="entry name" value="S-adenosyl-L-methionine-dependent methyltransferases"/>
    <property type="match status" value="1"/>
</dbReference>
<dbReference type="Proteomes" id="UP000619260">
    <property type="component" value="Unassembled WGS sequence"/>
</dbReference>
<reference evidence="2" key="1">
    <citation type="submission" date="2021-01" db="EMBL/GenBank/DDBJ databases">
        <title>Whole genome shotgun sequence of Virgisporangium aliadipatigenens NBRC 105644.</title>
        <authorList>
            <person name="Komaki H."/>
            <person name="Tamura T."/>
        </authorList>
    </citation>
    <scope>NUCLEOTIDE SEQUENCE</scope>
    <source>
        <strain evidence="2">NBRC 105644</strain>
    </source>
</reference>
<dbReference type="InterPro" id="IPR029063">
    <property type="entry name" value="SAM-dependent_MTases_sf"/>
</dbReference>
<dbReference type="RefSeq" id="WP_239151242.1">
    <property type="nucleotide sequence ID" value="NZ_BOPF01000002.1"/>
</dbReference>
<name>A0A8J3YF69_9ACTN</name>
<dbReference type="Pfam" id="PF08241">
    <property type="entry name" value="Methyltransf_11"/>
    <property type="match status" value="1"/>
</dbReference>
<sequence length="263" mass="27817">MNIWAAGDAYERYVGRWSRRVAVSFVAWLGRPSGLRWLDVGCGTGALSGAVLAHAAPGSVLGVDPSAGFVGHGRARVDDPRLRFAVGDARALPLPGGAFDTVISGLMLNFVPRTAEAVAEFVRVTAPGGTAAAYVWDYGDGMELMRHFWDAAASVDPASAEHDEGRRFATVCSPARLESLWAAAGLVDVRTRGISVPTVFADFDDYWTPFLGGTGPAPGYVATLADARREALRETLRARLPFGDDGSIALSARAWAVRGTVPA</sequence>
<dbReference type="PANTHER" id="PTHR42912">
    <property type="entry name" value="METHYLTRANSFERASE"/>
    <property type="match status" value="1"/>
</dbReference>
<organism evidence="2 3">
    <name type="scientific">Virgisporangium aliadipatigenens</name>
    <dbReference type="NCBI Taxonomy" id="741659"/>
    <lineage>
        <taxon>Bacteria</taxon>
        <taxon>Bacillati</taxon>
        <taxon>Actinomycetota</taxon>
        <taxon>Actinomycetes</taxon>
        <taxon>Micromonosporales</taxon>
        <taxon>Micromonosporaceae</taxon>
        <taxon>Virgisporangium</taxon>
    </lineage>
</organism>
<dbReference type="GO" id="GO:0008757">
    <property type="term" value="F:S-adenosylmethionine-dependent methyltransferase activity"/>
    <property type="evidence" value="ECO:0007669"/>
    <property type="project" value="InterPro"/>
</dbReference>
<dbReference type="EMBL" id="BOPF01000002">
    <property type="protein sequence ID" value="GIJ43307.1"/>
    <property type="molecule type" value="Genomic_DNA"/>
</dbReference>
<dbReference type="GO" id="GO:0032259">
    <property type="term" value="P:methylation"/>
    <property type="evidence" value="ECO:0007669"/>
    <property type="project" value="UniProtKB-KW"/>
</dbReference>